<accession>A0AC58T3R4</accession>
<reference evidence="1" key="1">
    <citation type="journal article" date="2014" name="Nat. Commun.">
        <title>The tobacco genome sequence and its comparison with those of tomato and potato.</title>
        <authorList>
            <person name="Sierro N."/>
            <person name="Battey J.N."/>
            <person name="Ouadi S."/>
            <person name="Bakaher N."/>
            <person name="Bovet L."/>
            <person name="Willig A."/>
            <person name="Goepfert S."/>
            <person name="Peitsch M.C."/>
            <person name="Ivanov N.V."/>
        </authorList>
    </citation>
    <scope>NUCLEOTIDE SEQUENCE [LARGE SCALE GENOMIC DNA]</scope>
</reference>
<protein>
    <submittedName>
        <fullName evidence="2">Uncharacterized protein LOC142172020</fullName>
    </submittedName>
</protein>
<reference evidence="2" key="2">
    <citation type="submission" date="2025-08" db="UniProtKB">
        <authorList>
            <consortium name="RefSeq"/>
        </authorList>
    </citation>
    <scope>IDENTIFICATION</scope>
    <source>
        <tissue evidence="2">Leaf</tissue>
    </source>
</reference>
<organism evidence="1 2">
    <name type="scientific">Nicotiana tabacum</name>
    <name type="common">Common tobacco</name>
    <dbReference type="NCBI Taxonomy" id="4097"/>
    <lineage>
        <taxon>Eukaryota</taxon>
        <taxon>Viridiplantae</taxon>
        <taxon>Streptophyta</taxon>
        <taxon>Embryophyta</taxon>
        <taxon>Tracheophyta</taxon>
        <taxon>Spermatophyta</taxon>
        <taxon>Magnoliopsida</taxon>
        <taxon>eudicotyledons</taxon>
        <taxon>Gunneridae</taxon>
        <taxon>Pentapetalae</taxon>
        <taxon>asterids</taxon>
        <taxon>lamiids</taxon>
        <taxon>Solanales</taxon>
        <taxon>Solanaceae</taxon>
        <taxon>Nicotianoideae</taxon>
        <taxon>Nicotianeae</taxon>
        <taxon>Nicotiana</taxon>
    </lineage>
</organism>
<dbReference type="RefSeq" id="XP_075091873.1">
    <property type="nucleotide sequence ID" value="XM_075235772.1"/>
</dbReference>
<evidence type="ECO:0000313" key="1">
    <source>
        <dbReference type="Proteomes" id="UP000790787"/>
    </source>
</evidence>
<keyword evidence="1" id="KW-1185">Reference proteome</keyword>
<sequence>MVFANPRKWLKWLPLAEWWYNTNYHSSLQTTPFQALYGFPPTQVPMGSLPHSTHTIVGANLAQRQHMLLNLKENLVQAQARMKFYADKNRFERVLEVGDWVYLKLQPYRQSSIAVRRNLKLSARFYGPYIELPATS</sequence>
<proteinExistence type="predicted"/>
<name>A0AC58T3R4_TOBAC</name>
<gene>
    <name evidence="2" type="primary">LOC142172020</name>
</gene>
<dbReference type="Proteomes" id="UP000790787">
    <property type="component" value="Chromosome 17"/>
</dbReference>
<evidence type="ECO:0000313" key="2">
    <source>
        <dbReference type="RefSeq" id="XP_075091873.1"/>
    </source>
</evidence>